<feature type="chain" id="PRO_5037295791" evidence="2">
    <location>
        <begin position="38"/>
        <end position="208"/>
    </location>
</feature>
<reference evidence="4" key="1">
    <citation type="submission" date="2022-11" db="UniProtKB">
        <authorList>
            <consortium name="WormBaseParasite"/>
        </authorList>
    </citation>
    <scope>IDENTIFICATION</scope>
</reference>
<name>A0A914HIA5_GLORO</name>
<sequence length="208" mass="21892">MDTDAMASGWSRRRRRRTLLPLSMLALILAVVVPAEAGPAQAIRRADSSPRAAAQRICYQCQMPMQCQSGFCFGDFCVKSMVADKYVSKGCENRTVSAATAAFYTSADPSSAFQGRGPVYARSAAEAEGAPGAQVPSHAIGIAPGCVQMRVFGVQNTVCYCDDSDYCNGASPAGQVPPAAVVVVLLPMAVLMVVTVMCSAGAPRAFFY</sequence>
<dbReference type="AlphaFoldDB" id="A0A914HIA5"/>
<keyword evidence="1" id="KW-1133">Transmembrane helix</keyword>
<keyword evidence="3" id="KW-1185">Reference proteome</keyword>
<evidence type="ECO:0000313" key="3">
    <source>
        <dbReference type="Proteomes" id="UP000887572"/>
    </source>
</evidence>
<keyword evidence="1" id="KW-0472">Membrane</keyword>
<feature type="signal peptide" evidence="2">
    <location>
        <begin position="1"/>
        <end position="37"/>
    </location>
</feature>
<protein>
    <submittedName>
        <fullName evidence="4">Uncharacterized protein</fullName>
    </submittedName>
</protein>
<proteinExistence type="predicted"/>
<organism evidence="3 4">
    <name type="scientific">Globodera rostochiensis</name>
    <name type="common">Golden nematode worm</name>
    <name type="synonym">Heterodera rostochiensis</name>
    <dbReference type="NCBI Taxonomy" id="31243"/>
    <lineage>
        <taxon>Eukaryota</taxon>
        <taxon>Metazoa</taxon>
        <taxon>Ecdysozoa</taxon>
        <taxon>Nematoda</taxon>
        <taxon>Chromadorea</taxon>
        <taxon>Rhabditida</taxon>
        <taxon>Tylenchina</taxon>
        <taxon>Tylenchomorpha</taxon>
        <taxon>Tylenchoidea</taxon>
        <taxon>Heteroderidae</taxon>
        <taxon>Heteroderinae</taxon>
        <taxon>Globodera</taxon>
    </lineage>
</organism>
<accession>A0A914HIA5</accession>
<evidence type="ECO:0000256" key="2">
    <source>
        <dbReference type="SAM" id="SignalP"/>
    </source>
</evidence>
<evidence type="ECO:0000256" key="1">
    <source>
        <dbReference type="SAM" id="Phobius"/>
    </source>
</evidence>
<evidence type="ECO:0000313" key="4">
    <source>
        <dbReference type="WBParaSite" id="Gr19_v10_g17784.t1"/>
    </source>
</evidence>
<keyword evidence="2" id="KW-0732">Signal</keyword>
<dbReference type="WBParaSite" id="Gr19_v10_g17784.t1">
    <property type="protein sequence ID" value="Gr19_v10_g17784.t1"/>
    <property type="gene ID" value="Gr19_v10_g17784"/>
</dbReference>
<dbReference type="Proteomes" id="UP000887572">
    <property type="component" value="Unplaced"/>
</dbReference>
<keyword evidence="1" id="KW-0812">Transmembrane</keyword>
<feature type="transmembrane region" description="Helical" evidence="1">
    <location>
        <begin position="179"/>
        <end position="202"/>
    </location>
</feature>